<dbReference type="EMBL" id="AP027060">
    <property type="protein sequence ID" value="BDU51654.1"/>
    <property type="molecule type" value="Genomic_DNA"/>
</dbReference>
<organism evidence="1 2">
    <name type="scientific">Haliovirga abyssi</name>
    <dbReference type="NCBI Taxonomy" id="2996794"/>
    <lineage>
        <taxon>Bacteria</taxon>
        <taxon>Fusobacteriati</taxon>
        <taxon>Fusobacteriota</taxon>
        <taxon>Fusobacteriia</taxon>
        <taxon>Fusobacteriales</taxon>
        <taxon>Haliovirgaceae</taxon>
        <taxon>Haliovirga</taxon>
    </lineage>
</organism>
<dbReference type="InterPro" id="IPR029016">
    <property type="entry name" value="GAF-like_dom_sf"/>
</dbReference>
<protein>
    <recommendedName>
        <fullName evidence="3">GAF domain-containing protein</fullName>
    </recommendedName>
</protein>
<proteinExistence type="predicted"/>
<reference evidence="1 2" key="1">
    <citation type="submission" date="2022-11" db="EMBL/GenBank/DDBJ databases">
        <title>Haliovirga abyssi gen. nov., sp. nov., a mesophilic fermentative bacterium isolated from the Iheya North hydrothermal field and the proposal of Haliovirgaceae fam. nov.</title>
        <authorList>
            <person name="Miyazaki U."/>
            <person name="Tame A."/>
            <person name="Miyazaki J."/>
            <person name="Takai K."/>
            <person name="Sawayama S."/>
            <person name="Kitajima M."/>
            <person name="Okamoto A."/>
            <person name="Nakagawa S."/>
        </authorList>
    </citation>
    <scope>NUCLEOTIDE SEQUENCE [LARGE SCALE GENOMIC DNA]</scope>
    <source>
        <strain evidence="1 2">IC12</strain>
        <plasmid evidence="1 2">pHIC</plasmid>
    </source>
</reference>
<sequence>MKKRFKRTLSLDLLLKGWKDTGKDFIKEHPEYSKMANQEIEMIPDELKGEIIGREILEKYKDIIEMIMKTVFQLYKDENGIFAASYPLDFKFFYMNRLCDEIFKKTETEEEEENFKFREIHTYILILNKFYNFDFKIDDFHINKKKDIKTGKMKYFQMKLDLKYMEIRKRGELKELNKQERNRIMENLRNLEVLQEIIPPENFELYGFTIMTGRDITNQMLLGEIKKELLNTSKMFSIEYIKEIEKLLGQFLDVSDLKIGVGAIRDEKILILNPERYSKTSCIYESSSHYKKETMMKNKIAQSVFSGEELLINDINESKEKGEIIDQLKEMGLRNIYITPLFYNKKILGFLELGSSQVGKLNWINVKRLEELIYIFEIAVKDALEKFENNVTTLIKTKYTSIHPSIEWKFKESAINYLESNNEEEKEIKNIFFENVYPLFGECDIRGSSYNRNKSIKDDLTYQLNLCKEILNEIYLEKKIPIADEKTYEIDNFEKSMEEKLSSGDELKIEKFIKKEVEPFFNNNLEISEKIKNKIKNYNKLLEKGDLSKNRRNFDVSISKLNKLLSGYLEKSQNDAQRMFPHYFDKQITDGIDHSIYIGKSLAEKGEFSKIYLKNLRLWQLIVIINSAKMVDNIKNKLPIPMDITNLIIVQDMPITIYFDIDEKRFKVEGSYNIRYEIIKKRLDKAVIKGTNERLTQIGKIAIVYSQDSEKKEYLEYIDYLSAKKYLNKGDVEVLELDDLQGISGLKAIRVTINIDKKEINENLEKEIKNYFE</sequence>
<dbReference type="SUPFAM" id="SSF55781">
    <property type="entry name" value="GAF domain-like"/>
    <property type="match status" value="1"/>
</dbReference>
<name>A0AAU9DW90_9FUSO</name>
<dbReference type="RefSeq" id="WP_307905522.1">
    <property type="nucleotide sequence ID" value="NZ_AP027060.1"/>
</dbReference>
<evidence type="ECO:0000313" key="1">
    <source>
        <dbReference type="EMBL" id="BDU51654.1"/>
    </source>
</evidence>
<evidence type="ECO:0008006" key="3">
    <source>
        <dbReference type="Google" id="ProtNLM"/>
    </source>
</evidence>
<dbReference type="KEGG" id="haby:HLVA_22230"/>
<geneLocation type="plasmid" evidence="1 2">
    <name>pHIC</name>
</geneLocation>
<evidence type="ECO:0000313" key="2">
    <source>
        <dbReference type="Proteomes" id="UP001321582"/>
    </source>
</evidence>
<keyword evidence="1" id="KW-0614">Plasmid</keyword>
<dbReference type="AlphaFoldDB" id="A0AAU9DW90"/>
<keyword evidence="2" id="KW-1185">Reference proteome</keyword>
<accession>A0AAU9DW90</accession>
<gene>
    <name evidence="1" type="ORF">HLVA_22230</name>
</gene>
<dbReference type="Proteomes" id="UP001321582">
    <property type="component" value="Plasmid pHIC"/>
</dbReference>
<dbReference type="Gene3D" id="3.30.450.40">
    <property type="match status" value="1"/>
</dbReference>